<keyword evidence="4 6" id="KW-1133">Transmembrane helix</keyword>
<dbReference type="HOGENOM" id="CLU_642312_0_0_4"/>
<dbReference type="KEGG" id="aka:TKWG_22355"/>
<keyword evidence="10" id="KW-1185">Reference proteome</keyword>
<name>I3UGH7_ADVKW</name>
<proteinExistence type="predicted"/>
<feature type="transmembrane region" description="Helical" evidence="6">
    <location>
        <begin position="12"/>
        <end position="29"/>
    </location>
</feature>
<gene>
    <name evidence="9" type="ordered locus">TKWG_22355</name>
</gene>
<feature type="transmembrane region" description="Helical" evidence="6">
    <location>
        <begin position="151"/>
        <end position="173"/>
    </location>
</feature>
<dbReference type="Pfam" id="PF08447">
    <property type="entry name" value="PAS_3"/>
    <property type="match status" value="1"/>
</dbReference>
<reference evidence="10" key="2">
    <citation type="journal article" date="2013" name="PLoS ONE">
        <title>Genome implosion elicits host-confinement in Alcaligenaceae: evidence from the comparative genomics of Tetrathiobacter kashmirensis, a pathogen in the making.</title>
        <authorList>
            <person name="Ghosh W."/>
            <person name="Alam M."/>
            <person name="Roy C."/>
            <person name="Pyne P."/>
            <person name="George A."/>
            <person name="Chakraborty R."/>
            <person name="Majumder S."/>
            <person name="Agarwal A."/>
            <person name="Chakraborty S."/>
            <person name="Majumdar S."/>
            <person name="Gupta S.K."/>
        </authorList>
    </citation>
    <scope>NUCLEOTIDE SEQUENCE [LARGE SCALE GENOMIC DNA]</scope>
    <source>
        <strain evidence="10">WT001</strain>
    </source>
</reference>
<dbReference type="EMBL" id="CP003555">
    <property type="protein sequence ID" value="AFK64115.1"/>
    <property type="molecule type" value="Genomic_DNA"/>
</dbReference>
<keyword evidence="5 6" id="KW-0472">Membrane</keyword>
<feature type="transmembrane region" description="Helical" evidence="6">
    <location>
        <begin position="216"/>
        <end position="241"/>
    </location>
</feature>
<keyword evidence="3 6" id="KW-0812">Transmembrane</keyword>
<dbReference type="Proteomes" id="UP000005267">
    <property type="component" value="Chromosome"/>
</dbReference>
<evidence type="ECO:0000256" key="4">
    <source>
        <dbReference type="ARBA" id="ARBA00022989"/>
    </source>
</evidence>
<dbReference type="Gene3D" id="3.30.450.20">
    <property type="entry name" value="PAS domain"/>
    <property type="match status" value="1"/>
</dbReference>
<evidence type="ECO:0000313" key="9">
    <source>
        <dbReference type="EMBL" id="AFK64115.1"/>
    </source>
</evidence>
<feature type="transmembrane region" description="Helical" evidence="6">
    <location>
        <begin position="115"/>
        <end position="139"/>
    </location>
</feature>
<keyword evidence="2" id="KW-1003">Cell membrane</keyword>
<organism evidence="9 10">
    <name type="scientific">Advenella kashmirensis (strain DSM 17095 / LMG 22695 / WT001)</name>
    <name type="common">Tetrathiobacter kashmirensis</name>
    <dbReference type="NCBI Taxonomy" id="1036672"/>
    <lineage>
        <taxon>Bacteria</taxon>
        <taxon>Pseudomonadati</taxon>
        <taxon>Pseudomonadota</taxon>
        <taxon>Betaproteobacteria</taxon>
        <taxon>Burkholderiales</taxon>
        <taxon>Alcaligenaceae</taxon>
    </lineage>
</organism>
<dbReference type="InterPro" id="IPR007895">
    <property type="entry name" value="MASE1"/>
</dbReference>
<evidence type="ECO:0000256" key="2">
    <source>
        <dbReference type="ARBA" id="ARBA00022475"/>
    </source>
</evidence>
<dbReference type="Pfam" id="PF05231">
    <property type="entry name" value="MASE1"/>
    <property type="match status" value="1"/>
</dbReference>
<feature type="transmembrane region" description="Helical" evidence="6">
    <location>
        <begin position="35"/>
        <end position="53"/>
    </location>
</feature>
<evidence type="ECO:0000256" key="6">
    <source>
        <dbReference type="SAM" id="Phobius"/>
    </source>
</evidence>
<evidence type="ECO:0000256" key="3">
    <source>
        <dbReference type="ARBA" id="ARBA00022692"/>
    </source>
</evidence>
<dbReference type="STRING" id="1036672.TKWG_22355"/>
<evidence type="ECO:0000259" key="7">
    <source>
        <dbReference type="Pfam" id="PF05231"/>
    </source>
</evidence>
<evidence type="ECO:0000313" key="10">
    <source>
        <dbReference type="Proteomes" id="UP000005267"/>
    </source>
</evidence>
<dbReference type="AlphaFoldDB" id="I3UGH7"/>
<sequence length="423" mass="45729">MSVFEPKIRAAAAVLGWAVVYWAAAYLSLMLDDPLSHVGFVWFPAGIGVAAFLVSDYRRWPWLLAAFFIAHLIADINFGHDIAISVPLAVITLASDMTTAWVVSRYAQNKDGLQIVLRWIVATFVVTAIAAVLSTAWLTLIANAPFDDLVWVWWGAHASGVLYLTAVVMGLRGYQLGHTHTGTKALVVGVAALVLMAVCAWFIFDAEQMDITRRHAPWRATLVFALTAIPVALAVVAAIACGNRMGSAALLCLGAIVIYHSSQGTGPFFLRSLRPGESLLLAQCYLVGTALLIVFLRVFTQTVKRYGAVQEQRQETAFMYRLEAASGHMDWDGRIHEALGAAPETMGSVAQILALAHPDDRSTLAALLAANDGKSGIELAAKFRLKSSTSEWIWVRATAPVLISEPDKDILVGTWLVGQGGQS</sequence>
<evidence type="ECO:0000256" key="1">
    <source>
        <dbReference type="ARBA" id="ARBA00004651"/>
    </source>
</evidence>
<feature type="domain" description="MASE1" evidence="7">
    <location>
        <begin position="14"/>
        <end position="299"/>
    </location>
</feature>
<feature type="transmembrane region" description="Helical" evidence="6">
    <location>
        <begin position="84"/>
        <end position="103"/>
    </location>
</feature>
<feature type="transmembrane region" description="Helical" evidence="6">
    <location>
        <begin position="60"/>
        <end position="78"/>
    </location>
</feature>
<feature type="transmembrane region" description="Helical" evidence="6">
    <location>
        <begin position="185"/>
        <end position="204"/>
    </location>
</feature>
<accession>I3UGH7</accession>
<feature type="transmembrane region" description="Helical" evidence="6">
    <location>
        <begin position="280"/>
        <end position="299"/>
    </location>
</feature>
<comment type="subcellular location">
    <subcellularLocation>
        <location evidence="1">Cell membrane</location>
        <topology evidence="1">Multi-pass membrane protein</topology>
    </subcellularLocation>
</comment>
<evidence type="ECO:0000256" key="5">
    <source>
        <dbReference type="ARBA" id="ARBA00023136"/>
    </source>
</evidence>
<dbReference type="GO" id="GO:0005886">
    <property type="term" value="C:plasma membrane"/>
    <property type="evidence" value="ECO:0007669"/>
    <property type="project" value="UniProtKB-SubCell"/>
</dbReference>
<dbReference type="InterPro" id="IPR013655">
    <property type="entry name" value="PAS_fold_3"/>
</dbReference>
<feature type="domain" description="PAS fold-3" evidence="8">
    <location>
        <begin position="329"/>
        <end position="402"/>
    </location>
</feature>
<feature type="transmembrane region" description="Helical" evidence="6">
    <location>
        <begin position="248"/>
        <end position="268"/>
    </location>
</feature>
<protein>
    <submittedName>
        <fullName evidence="9">Transmembrane protein</fullName>
    </submittedName>
</protein>
<reference evidence="9 10" key="1">
    <citation type="journal article" date="2011" name="J. Bacteriol.">
        <title>Whole-genome shotgun sequencing of the sulfur-oxidizing chemoautotroph Tetrathiobacter kashmirensis.</title>
        <authorList>
            <person name="Ghosh W."/>
            <person name="George A."/>
            <person name="Agarwal A."/>
            <person name="Raj P."/>
            <person name="Alam M."/>
            <person name="Pyne P."/>
            <person name="Das Gupta S.K."/>
        </authorList>
    </citation>
    <scope>NUCLEOTIDE SEQUENCE [LARGE SCALE GENOMIC DNA]</scope>
    <source>
        <strain evidence="9 10">WT001</strain>
    </source>
</reference>
<evidence type="ECO:0000259" key="8">
    <source>
        <dbReference type="Pfam" id="PF08447"/>
    </source>
</evidence>